<name>A0A514CUA2_9CAUD</name>
<keyword evidence="1" id="KW-0472">Membrane</keyword>
<accession>A0A514CUA2</accession>
<feature type="transmembrane region" description="Helical" evidence="1">
    <location>
        <begin position="62"/>
        <end position="80"/>
    </location>
</feature>
<dbReference type="EMBL" id="MK962630">
    <property type="protein sequence ID" value="QDH84057.1"/>
    <property type="molecule type" value="Genomic_DNA"/>
</dbReference>
<keyword evidence="1" id="KW-0812">Transmembrane</keyword>
<feature type="transmembrane region" description="Helical" evidence="1">
    <location>
        <begin position="24"/>
        <end position="42"/>
    </location>
</feature>
<keyword evidence="1" id="KW-1133">Transmembrane helix</keyword>
<dbReference type="InterPro" id="IPR057700">
    <property type="entry name" value="DUF7940"/>
</dbReference>
<evidence type="ECO:0000313" key="2">
    <source>
        <dbReference type="EMBL" id="QDH84057.1"/>
    </source>
</evidence>
<organism evidence="2 3">
    <name type="scientific">Achromobacter phage vB_AxyP_19-32_Axy11</name>
    <dbReference type="NCBI Taxonomy" id="2591042"/>
    <lineage>
        <taxon>Viruses</taxon>
        <taxon>Duplodnaviria</taxon>
        <taxon>Heunggongvirae</taxon>
        <taxon>Uroviricota</taxon>
        <taxon>Caudoviricetes</taxon>
        <taxon>Schitoviridae</taxon>
        <taxon>Rothmandenesvirinae</taxon>
        <taxon>Pourcelvirus</taxon>
        <taxon>Pourcelvirus Axy11</taxon>
    </lineage>
</organism>
<dbReference type="Pfam" id="PF25612">
    <property type="entry name" value="DUF7940"/>
    <property type="match status" value="1"/>
</dbReference>
<reference evidence="2 3" key="1">
    <citation type="submission" date="2019-05" db="EMBL/GenBank/DDBJ databases">
        <title>Complete genome sequence of sixteen phages from Abidjan, cote d'Ivoire, isolated on a single strain of Achromobacter xylosoxidans.</title>
        <authorList>
            <person name="Essoh C."/>
            <person name="Vernadet J.-P."/>
            <person name="Vergnaud G."/>
            <person name="Pourcel C."/>
        </authorList>
    </citation>
    <scope>NUCLEOTIDE SEQUENCE [LARGE SCALE GENOMIC DNA]</scope>
</reference>
<proteinExistence type="predicted"/>
<sequence length="87" mass="10038">MVHRRVKKKIPIPVEPIPEWRKKLKSYTAQIGSVGAVLYGVFEVLQQGLFAVPRHLLEKIPYGSKIALSIWASVMLVKLFRLKRKEK</sequence>
<gene>
    <name evidence="2" type="ORF">Axy11_068</name>
</gene>
<dbReference type="Proteomes" id="UP000317048">
    <property type="component" value="Segment"/>
</dbReference>
<keyword evidence="3" id="KW-1185">Reference proteome</keyword>
<evidence type="ECO:0000313" key="3">
    <source>
        <dbReference type="Proteomes" id="UP000317048"/>
    </source>
</evidence>
<protein>
    <submittedName>
        <fullName evidence="2">Uncharacterized protein</fullName>
    </submittedName>
</protein>
<evidence type="ECO:0000256" key="1">
    <source>
        <dbReference type="SAM" id="Phobius"/>
    </source>
</evidence>